<dbReference type="EMBL" id="DTCA01000116">
    <property type="protein sequence ID" value="HGM07548.1"/>
    <property type="molecule type" value="Genomic_DNA"/>
</dbReference>
<organism evidence="1">
    <name type="scientific">Ignisphaera aggregans</name>
    <dbReference type="NCBI Taxonomy" id="334771"/>
    <lineage>
        <taxon>Archaea</taxon>
        <taxon>Thermoproteota</taxon>
        <taxon>Thermoprotei</taxon>
        <taxon>Desulfurococcales</taxon>
        <taxon>Desulfurococcaceae</taxon>
        <taxon>Ignisphaera</taxon>
    </lineage>
</organism>
<name>A0A7C4D1H2_9CREN</name>
<gene>
    <name evidence="1" type="ORF">ENU31_03965</name>
</gene>
<evidence type="ECO:0000313" key="1">
    <source>
        <dbReference type="EMBL" id="HGM07548.1"/>
    </source>
</evidence>
<protein>
    <submittedName>
        <fullName evidence="1">Uncharacterized protein</fullName>
    </submittedName>
</protein>
<proteinExistence type="predicted"/>
<sequence>MTTTSTLLTVVVLGLTLLSVVSFTIIYQQIRYSYLLRMSSIISRTKEAISVGGWKSNTYLVLEVRNEGGVGVFIREIRTVVQILLYIDTGDNVHIISKSKTLISNNIHIPSMGRIYLGYDLSSEASSYSRAEISFVSVMVTTEKNTFIFDVVPPIDSPILTITRKDIEDGITYSIPLPNGRTAYLKPYEILFCAIGPGSRNDAVIPLYDSVEVMVSAGGSIYRGTYHYGYDPINKKWNLVSISFDWINLQNESKIITICSISSNERLPSGTSVVLARGVMLIGTQLSGYDIATILFGIDQFPHFYTPNRVGRGNRATIVNPKTNNMVIKLGLPLSNTDIDVYDFLGTQIIPTVLSIQDRQKIYSIGTYYSQAILLLQVVHGTIDEATNYVEINTYFADPYPLVVVVSVPTRTSFLS</sequence>
<accession>A0A7C4D1H2</accession>
<reference evidence="1" key="1">
    <citation type="journal article" date="2020" name="mSystems">
        <title>Genome- and Community-Level Interaction Insights into Carbon Utilization and Element Cycling Functions of Hydrothermarchaeota in Hydrothermal Sediment.</title>
        <authorList>
            <person name="Zhou Z."/>
            <person name="Liu Y."/>
            <person name="Xu W."/>
            <person name="Pan J."/>
            <person name="Luo Z.H."/>
            <person name="Li M."/>
        </authorList>
    </citation>
    <scope>NUCLEOTIDE SEQUENCE [LARGE SCALE GENOMIC DNA]</scope>
    <source>
        <strain evidence="1">SpSt-658</strain>
    </source>
</reference>
<dbReference type="AlphaFoldDB" id="A0A7C4D1H2"/>
<comment type="caution">
    <text evidence="1">The sequence shown here is derived from an EMBL/GenBank/DDBJ whole genome shotgun (WGS) entry which is preliminary data.</text>
</comment>